<sequence length="527" mass="57981">MVPRLTSWLLPAVLPCATLTQAWSTNYNLTEKCSSLAASISIPDVTVNFAQFATYNLSTCPYPYQVVFNDLCRVAMRVATSRRSEITLEAWLPTNWNGRFLSTGNGGISGCIQYIDLAYTASFGFASVGANNGHNGTSGISFYENPDVVADFAYRSMHTGVVVGKKVSEAFYGKAHNTSYYLGCSTGGRQGLKSVQDFPEDFDGVIAGAPAAAFNNLTSWSGHFLTILGNATSPTFVPLSMWPVIHQEILDQCDGIDGVVDGIIEDPTLCQFRPEALQCPPGSGNSTNCLTSLQVLSVRQIFSDYYGVDGALIYPRMQPGSELIAQFLYYTGTPFPYTTDWFRYAIYNNPSWDPNHLTVQDAAHAAHKNPFDIETWNGDLSAFKSRGGKLLQYHGQQDPVISSDNSPRYYDHVSTTMGLPYSYLDDFYRFFRISGMGHCTGGPGAWQIGQTYGGAAGNPLLPQDNILLAMMAWVEQGIAPETVTGTKYINDTPSLGLNFTRNHCRYPFRNTLIDPARYQEADAWECK</sequence>
<dbReference type="EMBL" id="KQ947433">
    <property type="protein sequence ID" value="KUJ08955.1"/>
    <property type="molecule type" value="Genomic_DNA"/>
</dbReference>
<dbReference type="PANTHER" id="PTHR33938">
    <property type="entry name" value="FERULOYL ESTERASE B-RELATED"/>
    <property type="match status" value="1"/>
</dbReference>
<dbReference type="InParanoid" id="A0A132B983"/>
<keyword evidence="3" id="KW-0119">Carbohydrate metabolism</keyword>
<protein>
    <recommendedName>
        <fullName evidence="10">Carboxylic ester hydrolase</fullName>
        <ecNumber evidence="10">3.1.1.-</ecNumber>
    </recommendedName>
</protein>
<dbReference type="GO" id="GO:0045493">
    <property type="term" value="P:xylan catabolic process"/>
    <property type="evidence" value="ECO:0007669"/>
    <property type="project" value="UniProtKB-KW"/>
</dbReference>
<evidence type="ECO:0000256" key="7">
    <source>
        <dbReference type="ARBA" id="ARBA00022837"/>
    </source>
</evidence>
<dbReference type="GeneID" id="28826928"/>
<evidence type="ECO:0000256" key="1">
    <source>
        <dbReference type="ARBA" id="ARBA00006249"/>
    </source>
</evidence>
<keyword evidence="5 10" id="KW-0732">Signal</keyword>
<dbReference type="Proteomes" id="UP000070700">
    <property type="component" value="Unassembled WGS sequence"/>
</dbReference>
<keyword evidence="4" id="KW-0479">Metal-binding</keyword>
<keyword evidence="7" id="KW-0106">Calcium</keyword>
<dbReference type="SUPFAM" id="SSF53474">
    <property type="entry name" value="alpha/beta-Hydrolases"/>
    <property type="match status" value="1"/>
</dbReference>
<dbReference type="PANTHER" id="PTHR33938:SF15">
    <property type="entry name" value="FERULOYL ESTERASE B-RELATED"/>
    <property type="match status" value="1"/>
</dbReference>
<dbReference type="AlphaFoldDB" id="A0A132B983"/>
<keyword evidence="2" id="KW-0719">Serine esterase</keyword>
<keyword evidence="6 10" id="KW-0378">Hydrolase</keyword>
<comment type="catalytic activity">
    <reaction evidence="9">
        <text>feruloyl-polysaccharide + H2O = ferulate + polysaccharide.</text>
        <dbReference type="EC" id="3.1.1.73"/>
    </reaction>
</comment>
<feature type="signal peptide" evidence="10">
    <location>
        <begin position="1"/>
        <end position="24"/>
    </location>
</feature>
<evidence type="ECO:0000256" key="2">
    <source>
        <dbReference type="ARBA" id="ARBA00022487"/>
    </source>
</evidence>
<evidence type="ECO:0000313" key="12">
    <source>
        <dbReference type="Proteomes" id="UP000070700"/>
    </source>
</evidence>
<keyword evidence="3" id="KW-0624">Polysaccharide degradation</keyword>
<evidence type="ECO:0000256" key="9">
    <source>
        <dbReference type="ARBA" id="ARBA00034075"/>
    </source>
</evidence>
<keyword evidence="12" id="KW-1185">Reference proteome</keyword>
<dbReference type="EC" id="3.1.1.-" evidence="10"/>
<dbReference type="GO" id="GO:0046872">
    <property type="term" value="F:metal ion binding"/>
    <property type="evidence" value="ECO:0007669"/>
    <property type="project" value="UniProtKB-KW"/>
</dbReference>
<evidence type="ECO:0000256" key="8">
    <source>
        <dbReference type="ARBA" id="ARBA00023157"/>
    </source>
</evidence>
<evidence type="ECO:0000256" key="3">
    <source>
        <dbReference type="ARBA" id="ARBA00022651"/>
    </source>
</evidence>
<dbReference type="KEGG" id="psco:LY89DRAFT_701506"/>
<dbReference type="Pfam" id="PF07519">
    <property type="entry name" value="Tannase"/>
    <property type="match status" value="1"/>
</dbReference>
<evidence type="ECO:0000256" key="6">
    <source>
        <dbReference type="ARBA" id="ARBA00022801"/>
    </source>
</evidence>
<name>A0A132B983_MOLSC</name>
<evidence type="ECO:0000256" key="10">
    <source>
        <dbReference type="RuleBase" id="RU361238"/>
    </source>
</evidence>
<evidence type="ECO:0000256" key="4">
    <source>
        <dbReference type="ARBA" id="ARBA00022723"/>
    </source>
</evidence>
<comment type="similarity">
    <text evidence="1 10">Belongs to the tannase family.</text>
</comment>
<organism evidence="11 12">
    <name type="scientific">Mollisia scopiformis</name>
    <name type="common">Conifer needle endophyte fungus</name>
    <name type="synonym">Phialocephala scopiformis</name>
    <dbReference type="NCBI Taxonomy" id="149040"/>
    <lineage>
        <taxon>Eukaryota</taxon>
        <taxon>Fungi</taxon>
        <taxon>Dikarya</taxon>
        <taxon>Ascomycota</taxon>
        <taxon>Pezizomycotina</taxon>
        <taxon>Leotiomycetes</taxon>
        <taxon>Helotiales</taxon>
        <taxon>Mollisiaceae</taxon>
        <taxon>Mollisia</taxon>
    </lineage>
</organism>
<dbReference type="RefSeq" id="XP_018063310.1">
    <property type="nucleotide sequence ID" value="XM_018217202.1"/>
</dbReference>
<keyword evidence="3" id="KW-0858">Xylan degradation</keyword>
<dbReference type="GO" id="GO:0030600">
    <property type="term" value="F:feruloyl esterase activity"/>
    <property type="evidence" value="ECO:0007669"/>
    <property type="project" value="UniProtKB-EC"/>
</dbReference>
<proteinExistence type="inferred from homology"/>
<keyword evidence="8" id="KW-1015">Disulfide bond</keyword>
<dbReference type="InterPro" id="IPR029058">
    <property type="entry name" value="AB_hydrolase_fold"/>
</dbReference>
<dbReference type="OrthoDB" id="3039123at2759"/>
<accession>A0A132B983</accession>
<evidence type="ECO:0000256" key="5">
    <source>
        <dbReference type="ARBA" id="ARBA00022729"/>
    </source>
</evidence>
<reference evidence="11 12" key="1">
    <citation type="submission" date="2015-10" db="EMBL/GenBank/DDBJ databases">
        <title>Full genome of DAOMC 229536 Phialocephala scopiformis, a fungal endophyte of spruce producing the potent anti-insectan compound rugulosin.</title>
        <authorList>
            <consortium name="DOE Joint Genome Institute"/>
            <person name="Walker A.K."/>
            <person name="Frasz S.L."/>
            <person name="Seifert K.A."/>
            <person name="Miller J.D."/>
            <person name="Mondo S.J."/>
            <person name="Labutti K."/>
            <person name="Lipzen A."/>
            <person name="Dockter R."/>
            <person name="Kennedy M."/>
            <person name="Grigoriev I.V."/>
            <person name="Spatafora J.W."/>
        </authorList>
    </citation>
    <scope>NUCLEOTIDE SEQUENCE [LARGE SCALE GENOMIC DNA]</scope>
    <source>
        <strain evidence="11 12">CBS 120377</strain>
    </source>
</reference>
<gene>
    <name evidence="11" type="ORF">LY89DRAFT_701506</name>
</gene>
<dbReference type="InterPro" id="IPR011118">
    <property type="entry name" value="Tannase/feruloyl_esterase"/>
</dbReference>
<feature type="chain" id="PRO_5007230008" description="Carboxylic ester hydrolase" evidence="10">
    <location>
        <begin position="25"/>
        <end position="527"/>
    </location>
</feature>
<evidence type="ECO:0000313" key="11">
    <source>
        <dbReference type="EMBL" id="KUJ08955.1"/>
    </source>
</evidence>